<sequence>MNRTQPIDYKSVLSLFLPAGLLDYFDITEASNMGDYFMLVLVEKDIVPENLQDLPLISNGFHKPITVTDFPVRDHTMYFRIKRRRWLDKSTGKSYSRDWNLVASGTRITAEFGAFLKELP</sequence>
<dbReference type="AlphaFoldDB" id="G6AUV8"/>
<comment type="caution">
    <text evidence="1">The sequence shown here is derived from an EMBL/GenBank/DDBJ whole genome shotgun (WGS) entry which is preliminary data.</text>
</comment>
<organism evidence="1 2">
    <name type="scientific">Leyella stercorea DSM 18206</name>
    <dbReference type="NCBI Taxonomy" id="1002367"/>
    <lineage>
        <taxon>Bacteria</taxon>
        <taxon>Pseudomonadati</taxon>
        <taxon>Bacteroidota</taxon>
        <taxon>Bacteroidia</taxon>
        <taxon>Bacteroidales</taxon>
        <taxon>Prevotellaceae</taxon>
        <taxon>Leyella</taxon>
    </lineage>
</organism>
<dbReference type="eggNOG" id="COG3464">
    <property type="taxonomic scope" value="Bacteria"/>
</dbReference>
<reference evidence="1 2" key="1">
    <citation type="submission" date="2011-08" db="EMBL/GenBank/DDBJ databases">
        <authorList>
            <person name="Weinstock G."/>
            <person name="Sodergren E."/>
            <person name="Clifton S."/>
            <person name="Fulton L."/>
            <person name="Fulton B."/>
            <person name="Courtney L."/>
            <person name="Fronick C."/>
            <person name="Harrison M."/>
            <person name="Strong C."/>
            <person name="Farmer C."/>
            <person name="Delahaunty K."/>
            <person name="Markovic C."/>
            <person name="Hall O."/>
            <person name="Minx P."/>
            <person name="Tomlinson C."/>
            <person name="Mitreva M."/>
            <person name="Hou S."/>
            <person name="Chen J."/>
            <person name="Wollam A."/>
            <person name="Pepin K.H."/>
            <person name="Johnson M."/>
            <person name="Bhonagiri V."/>
            <person name="Zhang X."/>
            <person name="Suruliraj S."/>
            <person name="Warren W."/>
            <person name="Chinwalla A."/>
            <person name="Mardis E.R."/>
            <person name="Wilson R.K."/>
        </authorList>
    </citation>
    <scope>NUCLEOTIDE SEQUENCE [LARGE SCALE GENOMIC DNA]</scope>
    <source>
        <strain evidence="1 2">DSM 18206</strain>
    </source>
</reference>
<proteinExistence type="predicted"/>
<protein>
    <recommendedName>
        <fullName evidence="3">Transposase family protein</fullName>
    </recommendedName>
</protein>
<name>G6AUV8_9BACT</name>
<dbReference type="Proteomes" id="UP000004407">
    <property type="component" value="Unassembled WGS sequence"/>
</dbReference>
<dbReference type="EMBL" id="AFZZ01000050">
    <property type="protein sequence ID" value="EHJ41794.1"/>
    <property type="molecule type" value="Genomic_DNA"/>
</dbReference>
<dbReference type="HOGENOM" id="CLU_146036_1_0_10"/>
<accession>G6AUV8</accession>
<evidence type="ECO:0000313" key="1">
    <source>
        <dbReference type="EMBL" id="EHJ41794.1"/>
    </source>
</evidence>
<evidence type="ECO:0000313" key="2">
    <source>
        <dbReference type="Proteomes" id="UP000004407"/>
    </source>
</evidence>
<evidence type="ECO:0008006" key="3">
    <source>
        <dbReference type="Google" id="ProtNLM"/>
    </source>
</evidence>
<gene>
    <name evidence="1" type="ORF">HMPREF0673_00393</name>
</gene>